<protein>
    <submittedName>
        <fullName evidence="1">Uncharacterized protein</fullName>
    </submittedName>
</protein>
<dbReference type="Proteomes" id="UP000287243">
    <property type="component" value="Chromosome"/>
</dbReference>
<organism evidence="1 2">
    <name type="scientific">Velamenicoccus archaeovorus</name>
    <dbReference type="NCBI Taxonomy" id="1930593"/>
    <lineage>
        <taxon>Bacteria</taxon>
        <taxon>Pseudomonadati</taxon>
        <taxon>Candidatus Omnitrophota</taxon>
        <taxon>Candidatus Velamenicoccus</taxon>
    </lineage>
</organism>
<dbReference type="AlphaFoldDB" id="A0A410P5G1"/>
<keyword evidence="2" id="KW-1185">Reference proteome</keyword>
<evidence type="ECO:0000313" key="1">
    <source>
        <dbReference type="EMBL" id="QAT17406.1"/>
    </source>
</evidence>
<sequence>MSYAIFKTLLVVFSALATVLSLIFMLSPHLFRSIEEFLGLEFNSRIYVTVLEGKVDFINDWIHRNHSIFGPLFAVLAALNTRNAFFF</sequence>
<proteinExistence type="predicted"/>
<dbReference type="RefSeq" id="WP_128700233.1">
    <property type="nucleotide sequence ID" value="NZ_CP019384.1"/>
</dbReference>
<dbReference type="KEGG" id="vai:BU251_06575"/>
<dbReference type="EMBL" id="CP019384">
    <property type="protein sequence ID" value="QAT17406.1"/>
    <property type="molecule type" value="Genomic_DNA"/>
</dbReference>
<name>A0A410P5G1_VELA1</name>
<evidence type="ECO:0000313" key="2">
    <source>
        <dbReference type="Proteomes" id="UP000287243"/>
    </source>
</evidence>
<gene>
    <name evidence="1" type="ORF">BU251_06575</name>
</gene>
<reference evidence="1 2" key="1">
    <citation type="submission" date="2017-01" db="EMBL/GenBank/DDBJ databases">
        <title>First insights into the biology of 'candidatus Vampirococcus archaeovorus'.</title>
        <authorList>
            <person name="Kizina J."/>
            <person name="Jordan S."/>
            <person name="Stueber K."/>
            <person name="Reinhardt R."/>
            <person name="Harder J."/>
        </authorList>
    </citation>
    <scope>NUCLEOTIDE SEQUENCE [LARGE SCALE GENOMIC DNA]</scope>
    <source>
        <strain evidence="1 2">LiM</strain>
    </source>
</reference>
<accession>A0A410P5G1</accession>